<evidence type="ECO:0000313" key="1">
    <source>
        <dbReference type="EMBL" id="VAW65846.1"/>
    </source>
</evidence>
<name>A0A3B0YBW1_9ZZZZ</name>
<proteinExistence type="predicted"/>
<gene>
    <name evidence="1" type="ORF">MNBD_GAMMA10-996</name>
</gene>
<accession>A0A3B0YBW1</accession>
<dbReference type="AlphaFoldDB" id="A0A3B0YBW1"/>
<sequence>MINKLFATMRSVVFQVKCHKQGEMGYELTLSQEVKLLSLLNPKFIG</sequence>
<organism evidence="1">
    <name type="scientific">hydrothermal vent metagenome</name>
    <dbReference type="NCBI Taxonomy" id="652676"/>
    <lineage>
        <taxon>unclassified sequences</taxon>
        <taxon>metagenomes</taxon>
        <taxon>ecological metagenomes</taxon>
    </lineage>
</organism>
<protein>
    <submittedName>
        <fullName evidence="1">Uncharacterized protein</fullName>
    </submittedName>
</protein>
<dbReference type="EMBL" id="UOFJ01000194">
    <property type="protein sequence ID" value="VAW65846.1"/>
    <property type="molecule type" value="Genomic_DNA"/>
</dbReference>
<reference evidence="1" key="1">
    <citation type="submission" date="2018-06" db="EMBL/GenBank/DDBJ databases">
        <authorList>
            <person name="Zhirakovskaya E."/>
        </authorList>
    </citation>
    <scope>NUCLEOTIDE SEQUENCE</scope>
</reference>